<protein>
    <submittedName>
        <fullName evidence="1">Uncharacterized protein</fullName>
    </submittedName>
</protein>
<gene>
    <name evidence="1" type="ORF">RIL183_27721</name>
</gene>
<dbReference type="AlphaFoldDB" id="A0A0M6WT66"/>
<reference evidence="2" key="1">
    <citation type="submission" date="2015-05" db="EMBL/GenBank/DDBJ databases">
        <authorList>
            <consortium name="Pathogen Informatics"/>
        </authorList>
    </citation>
    <scope>NUCLEOTIDE SEQUENCE [LARGE SCALE GENOMIC DNA]</scope>
    <source>
        <strain evidence="2">L1-83</strain>
    </source>
</reference>
<dbReference type="RefSeq" id="WP_055040022.1">
    <property type="nucleotide sequence ID" value="NZ_CVRS01000086.1"/>
</dbReference>
<name>A0A0M6WT66_9FIRM</name>
<evidence type="ECO:0000313" key="1">
    <source>
        <dbReference type="EMBL" id="CRL40890.1"/>
    </source>
</evidence>
<proteinExistence type="predicted"/>
<dbReference type="OrthoDB" id="1424975at2"/>
<evidence type="ECO:0000313" key="2">
    <source>
        <dbReference type="Proteomes" id="UP000049828"/>
    </source>
</evidence>
<sequence>MKIVQMIKKLNNTELGKGGTHDTYVLVPNDLDISDVFDTPGAVIDFVDKQRGNHVGLRNTVGREKRIVGLGQYYRENDLSAGDEIVFERVESGDNIRYFITIQKYDESLVVQKSKYGFEILTPERLAYFNEICQNAGALVEINFVTAEKKRNDSPEETNFYDILVNGTSLLSSCGGKEIKELYLSGRNLRVTSFYGWKKYAYEMED</sequence>
<organism evidence="1 2">
    <name type="scientific">Roseburia inulinivorans</name>
    <dbReference type="NCBI Taxonomy" id="360807"/>
    <lineage>
        <taxon>Bacteria</taxon>
        <taxon>Bacillati</taxon>
        <taxon>Bacillota</taxon>
        <taxon>Clostridia</taxon>
        <taxon>Lachnospirales</taxon>
        <taxon>Lachnospiraceae</taxon>
        <taxon>Roseburia</taxon>
    </lineage>
</organism>
<dbReference type="Proteomes" id="UP000049828">
    <property type="component" value="Unassembled WGS sequence"/>
</dbReference>
<keyword evidence="2" id="KW-1185">Reference proteome</keyword>
<dbReference type="EMBL" id="CVRS01000086">
    <property type="protein sequence ID" value="CRL40890.1"/>
    <property type="molecule type" value="Genomic_DNA"/>
</dbReference>
<accession>A0A0M6WT66</accession>